<dbReference type="Gene3D" id="1.10.1370.30">
    <property type="match status" value="1"/>
</dbReference>
<evidence type="ECO:0000313" key="1">
    <source>
        <dbReference type="EMBL" id="TVT94217.1"/>
    </source>
</evidence>
<dbReference type="PANTHER" id="PTHR34217">
    <property type="entry name" value="METAL-DEPENDENT CARBOXYPEPTIDASE"/>
    <property type="match status" value="1"/>
</dbReference>
<dbReference type="AlphaFoldDB" id="A0A558G8X0"/>
<dbReference type="Pfam" id="PF02074">
    <property type="entry name" value="Peptidase_M32"/>
    <property type="match status" value="1"/>
</dbReference>
<evidence type="ECO:0000313" key="2">
    <source>
        <dbReference type="Proteomes" id="UP000320212"/>
    </source>
</evidence>
<protein>
    <submittedName>
        <fullName evidence="1">Carboxypeptidase M32</fullName>
    </submittedName>
</protein>
<name>A0A558G8X0_HALVO</name>
<feature type="non-terminal residue" evidence="1">
    <location>
        <position position="1"/>
    </location>
</feature>
<dbReference type="EMBL" id="VMTR01000099">
    <property type="protein sequence ID" value="TVT94217.1"/>
    <property type="molecule type" value="Genomic_DNA"/>
</dbReference>
<dbReference type="SUPFAM" id="SSF55486">
    <property type="entry name" value="Metalloproteases ('zincins'), catalytic domain"/>
    <property type="match status" value="1"/>
</dbReference>
<keyword evidence="1" id="KW-0121">Carboxypeptidase</keyword>
<dbReference type="PANTHER" id="PTHR34217:SF1">
    <property type="entry name" value="CARBOXYPEPTIDASE 1"/>
    <property type="match status" value="1"/>
</dbReference>
<proteinExistence type="predicted"/>
<dbReference type="GO" id="GO:0006508">
    <property type="term" value="P:proteolysis"/>
    <property type="evidence" value="ECO:0007669"/>
    <property type="project" value="InterPro"/>
</dbReference>
<sequence>AAEADIDDLDGKLADGEFDDLREWLRENVHRHGRRYETNDLVKRATGEAFAADDFLDYVESKYGALYDL</sequence>
<gene>
    <name evidence="1" type="ORF">FQA18_13190</name>
</gene>
<dbReference type="PROSITE" id="PS52034">
    <property type="entry name" value="PEPTIDASE_M32"/>
    <property type="match status" value="1"/>
</dbReference>
<keyword evidence="1" id="KW-0378">Hydrolase</keyword>
<organism evidence="1 2">
    <name type="scientific">Haloferax volcanii</name>
    <name type="common">Halobacterium volcanii</name>
    <dbReference type="NCBI Taxonomy" id="2246"/>
    <lineage>
        <taxon>Archaea</taxon>
        <taxon>Methanobacteriati</taxon>
        <taxon>Methanobacteriota</taxon>
        <taxon>Stenosarchaea group</taxon>
        <taxon>Halobacteria</taxon>
        <taxon>Halobacteriales</taxon>
        <taxon>Haloferacaceae</taxon>
        <taxon>Haloferax</taxon>
    </lineage>
</organism>
<dbReference type="InterPro" id="IPR001333">
    <property type="entry name" value="Peptidase_M32_Taq"/>
</dbReference>
<comment type="caution">
    <text evidence="1">The sequence shown here is derived from an EMBL/GenBank/DDBJ whole genome shotgun (WGS) entry which is preliminary data.</text>
</comment>
<dbReference type="Proteomes" id="UP000320212">
    <property type="component" value="Unassembled WGS sequence"/>
</dbReference>
<keyword evidence="1" id="KW-0645">Protease</keyword>
<reference evidence="1 2" key="1">
    <citation type="submission" date="2019-07" db="EMBL/GenBank/DDBJ databases">
        <title>Draft genome sequence of Haloferax volcanii SS0101, isolated from salt farm in Samut Sakhon, Thailand.</title>
        <authorList>
            <person name="Wanthongcharoen S."/>
            <person name="Yamprayoonswat W."/>
            <person name="Ruangsuj P."/>
            <person name="Thongpramul N."/>
            <person name="Jumpathong W."/>
            <person name="Sittihan S."/>
            <person name="Kanjanavas P."/>
            <person name="Yasawong M."/>
        </authorList>
    </citation>
    <scope>NUCLEOTIDE SEQUENCE [LARGE SCALE GENOMIC DNA]</scope>
    <source>
        <strain evidence="1 2">SS0101</strain>
    </source>
</reference>
<accession>A0A558G8X0</accession>
<dbReference type="GO" id="GO:0004181">
    <property type="term" value="F:metallocarboxypeptidase activity"/>
    <property type="evidence" value="ECO:0007669"/>
    <property type="project" value="InterPro"/>
</dbReference>